<proteinExistence type="predicted"/>
<feature type="transmembrane region" description="Helical" evidence="1">
    <location>
        <begin position="21"/>
        <end position="44"/>
    </location>
</feature>
<evidence type="ECO:0000256" key="1">
    <source>
        <dbReference type="SAM" id="Phobius"/>
    </source>
</evidence>
<evidence type="ECO:0000313" key="3">
    <source>
        <dbReference type="Proteomes" id="UP001346149"/>
    </source>
</evidence>
<keyword evidence="3" id="KW-1185">Reference proteome</keyword>
<keyword evidence="1" id="KW-0812">Transmembrane</keyword>
<name>A0AAN7LHJ8_TRANT</name>
<sequence length="131" mass="15259">MHPNVFFRKKSYVEFASKIRLTWFFFPAGTMPSVGNIPLTFLLFDCLLHRLLYLETLPFFTKRMNTVDKVRENTDNEVLDDTGVSSDLNVFLFDEFPLTNNESICSSCCEKCKKCPICRVPIEERLPVYDV</sequence>
<dbReference type="EMBL" id="JAXQNO010000014">
    <property type="protein sequence ID" value="KAK4784424.1"/>
    <property type="molecule type" value="Genomic_DNA"/>
</dbReference>
<protein>
    <submittedName>
        <fullName evidence="2">Uncharacterized protein</fullName>
    </submittedName>
</protein>
<dbReference type="AlphaFoldDB" id="A0AAN7LHJ8"/>
<evidence type="ECO:0000313" key="2">
    <source>
        <dbReference type="EMBL" id="KAK4784424.1"/>
    </source>
</evidence>
<keyword evidence="1" id="KW-0472">Membrane</keyword>
<keyword evidence="1" id="KW-1133">Transmembrane helix</keyword>
<gene>
    <name evidence="2" type="ORF">SAY86_018792</name>
</gene>
<reference evidence="2 3" key="1">
    <citation type="journal article" date="2023" name="Hortic Res">
        <title>Pangenome of water caltrop reveals structural variations and asymmetric subgenome divergence after allopolyploidization.</title>
        <authorList>
            <person name="Zhang X."/>
            <person name="Chen Y."/>
            <person name="Wang L."/>
            <person name="Yuan Y."/>
            <person name="Fang M."/>
            <person name="Shi L."/>
            <person name="Lu R."/>
            <person name="Comes H.P."/>
            <person name="Ma Y."/>
            <person name="Chen Y."/>
            <person name="Huang G."/>
            <person name="Zhou Y."/>
            <person name="Zheng Z."/>
            <person name="Qiu Y."/>
        </authorList>
    </citation>
    <scope>NUCLEOTIDE SEQUENCE [LARGE SCALE GENOMIC DNA]</scope>
    <source>
        <strain evidence="2">F231</strain>
    </source>
</reference>
<accession>A0AAN7LHJ8</accession>
<comment type="caution">
    <text evidence="2">The sequence shown here is derived from an EMBL/GenBank/DDBJ whole genome shotgun (WGS) entry which is preliminary data.</text>
</comment>
<organism evidence="2 3">
    <name type="scientific">Trapa natans</name>
    <name type="common">Water chestnut</name>
    <dbReference type="NCBI Taxonomy" id="22666"/>
    <lineage>
        <taxon>Eukaryota</taxon>
        <taxon>Viridiplantae</taxon>
        <taxon>Streptophyta</taxon>
        <taxon>Embryophyta</taxon>
        <taxon>Tracheophyta</taxon>
        <taxon>Spermatophyta</taxon>
        <taxon>Magnoliopsida</taxon>
        <taxon>eudicotyledons</taxon>
        <taxon>Gunneridae</taxon>
        <taxon>Pentapetalae</taxon>
        <taxon>rosids</taxon>
        <taxon>malvids</taxon>
        <taxon>Myrtales</taxon>
        <taxon>Lythraceae</taxon>
        <taxon>Trapa</taxon>
    </lineage>
</organism>
<dbReference type="Proteomes" id="UP001346149">
    <property type="component" value="Unassembled WGS sequence"/>
</dbReference>